<proteinExistence type="predicted"/>
<dbReference type="RefSeq" id="WP_066091274.1">
    <property type="nucleotide sequence ID" value="NZ_CP126114.1"/>
</dbReference>
<accession>A0AA95MWS2</accession>
<protein>
    <submittedName>
        <fullName evidence="1">Nucleotidyltransferase family protein</fullName>
    </submittedName>
</protein>
<dbReference type="Pfam" id="PF14907">
    <property type="entry name" value="NTP_transf_5"/>
    <property type="match status" value="1"/>
</dbReference>
<reference evidence="1" key="1">
    <citation type="submission" date="2023-05" db="EMBL/GenBank/DDBJ databases">
        <title>Comparative genomics of Bacillaceae isolates and their secondary metabolite potential.</title>
        <authorList>
            <person name="Song L."/>
            <person name="Nielsen L.J."/>
            <person name="Mohite O."/>
            <person name="Xu X."/>
            <person name="Weber T."/>
            <person name="Kovacs A.T."/>
        </authorList>
    </citation>
    <scope>NUCLEOTIDE SEQUENCE</scope>
    <source>
        <strain evidence="1">XLM17</strain>
    </source>
</reference>
<dbReference type="Proteomes" id="UP001178288">
    <property type="component" value="Chromosome"/>
</dbReference>
<keyword evidence="2" id="KW-1185">Reference proteome</keyword>
<dbReference type="KEGG" id="nnv:QNH39_21540"/>
<evidence type="ECO:0000313" key="1">
    <source>
        <dbReference type="EMBL" id="WHY89108.1"/>
    </source>
</evidence>
<organism evidence="1 2">
    <name type="scientific">Neobacillus novalis</name>
    <dbReference type="NCBI Taxonomy" id="220687"/>
    <lineage>
        <taxon>Bacteria</taxon>
        <taxon>Bacillati</taxon>
        <taxon>Bacillota</taxon>
        <taxon>Bacilli</taxon>
        <taxon>Bacillales</taxon>
        <taxon>Bacillaceae</taxon>
        <taxon>Neobacillus</taxon>
    </lineage>
</organism>
<evidence type="ECO:0000313" key="2">
    <source>
        <dbReference type="Proteomes" id="UP001178288"/>
    </source>
</evidence>
<dbReference type="EMBL" id="CP126114">
    <property type="protein sequence ID" value="WHY89108.1"/>
    <property type="molecule type" value="Genomic_DNA"/>
</dbReference>
<dbReference type="InterPro" id="IPR039498">
    <property type="entry name" value="NTP_transf_5"/>
</dbReference>
<name>A0AA95MWS2_9BACI</name>
<sequence>MELVKALYDPQSALPNDKKYYENAILGIELDGISSQVYFLLKEQGRLDQTPSFFQARLKETYEKGLYQNLFIKNQMNLILKEFEDERLDVIALKGVNFAEKYFGHIGARITSDIDLLIRLEDLEKAIDIAKSLGFLLEKEVIPGYFHCSLSKELPHSKIPLVVELHWSLIKEHTSKFSAEDIWNKSTLVGQFSYIKELSPQHTFYMILLHGWRHNLDSLKYFLDIIQVIYQMDDEHDYEILLKLAKSHQTLKRITRTLSIVYQQFPYLDHVKKFPNKRATISWEFSSSKGLKQLIKFIDYKFFSFDMAKHSLIELFRWIWPSKMDAYSQSGEDYQGPSVFKLYPLLYKKRFTKLIEARRLKSLRSGNREE</sequence>
<dbReference type="AlphaFoldDB" id="A0AA95MWS2"/>
<gene>
    <name evidence="1" type="ORF">QNH39_21540</name>
</gene>